<evidence type="ECO:0000313" key="4">
    <source>
        <dbReference type="EMBL" id="MFC5630192.1"/>
    </source>
</evidence>
<evidence type="ECO:0000313" key="5">
    <source>
        <dbReference type="Proteomes" id="UP001596110"/>
    </source>
</evidence>
<feature type="chain" id="PRO_5045220820" evidence="3">
    <location>
        <begin position="28"/>
        <end position="263"/>
    </location>
</feature>
<evidence type="ECO:0000256" key="3">
    <source>
        <dbReference type="SAM" id="SignalP"/>
    </source>
</evidence>
<feature type="compositionally biased region" description="Low complexity" evidence="1">
    <location>
        <begin position="206"/>
        <end position="219"/>
    </location>
</feature>
<dbReference type="EMBL" id="JBHSOJ010000006">
    <property type="protein sequence ID" value="MFC5630192.1"/>
    <property type="molecule type" value="Genomic_DNA"/>
</dbReference>
<reference evidence="5" key="1">
    <citation type="journal article" date="2019" name="Int. J. Syst. Evol. Microbiol.">
        <title>The Global Catalogue of Microorganisms (GCM) 10K type strain sequencing project: providing services to taxonomists for standard genome sequencing and annotation.</title>
        <authorList>
            <consortium name="The Broad Institute Genomics Platform"/>
            <consortium name="The Broad Institute Genome Sequencing Center for Infectious Disease"/>
            <person name="Wu L."/>
            <person name="Ma J."/>
        </authorList>
    </citation>
    <scope>NUCLEOTIDE SEQUENCE [LARGE SCALE GENOMIC DNA]</scope>
    <source>
        <strain evidence="5">DT43</strain>
    </source>
</reference>
<accession>A0ABW0U9L1</accession>
<name>A0ABW0U9L1_9STRE</name>
<gene>
    <name evidence="4" type="ORF">ACFPQ3_00885</name>
</gene>
<evidence type="ECO:0000256" key="1">
    <source>
        <dbReference type="SAM" id="MobiDB-lite"/>
    </source>
</evidence>
<protein>
    <submittedName>
        <fullName evidence="4">Uncharacterized protein</fullName>
    </submittedName>
</protein>
<sequence length="263" mass="28248">MSYKRLSAKVLLGIALFGLCGQQCAQAEDIVTEVGQNIEAPYGLAIAVSNTLRSEQPIVDVVVNLPQKFDTAKVVTVELRNLVGEVMNTLDYTVPKGERRFTCWFGLEGLKEDSYHVTVSLPDGPVTHSGYSKGVTYTPTTLPNASSTKTSAPQLPSENASQNTSKSATATSLQTQQPSIRQGELSNNQDVTTVASESNLSKTDEASSQSVKQASASQKTGINLADRMPESSEEKGFSKIVLGTLFVTGIGFVSTLVYFIKKR</sequence>
<dbReference type="Proteomes" id="UP001596110">
    <property type="component" value="Unassembled WGS sequence"/>
</dbReference>
<comment type="caution">
    <text evidence="4">The sequence shown here is derived from an EMBL/GenBank/DDBJ whole genome shotgun (WGS) entry which is preliminary data.</text>
</comment>
<keyword evidence="2" id="KW-1133">Transmembrane helix</keyword>
<feature type="compositionally biased region" description="Polar residues" evidence="1">
    <location>
        <begin position="135"/>
        <end position="201"/>
    </location>
</feature>
<keyword evidence="5" id="KW-1185">Reference proteome</keyword>
<feature type="region of interest" description="Disordered" evidence="1">
    <location>
        <begin position="123"/>
        <end position="231"/>
    </location>
</feature>
<feature type="signal peptide" evidence="3">
    <location>
        <begin position="1"/>
        <end position="27"/>
    </location>
</feature>
<proteinExistence type="predicted"/>
<dbReference type="RefSeq" id="WP_156806450.1">
    <property type="nucleotide sequence ID" value="NZ_JBHSOJ010000006.1"/>
</dbReference>
<keyword evidence="2" id="KW-0812">Transmembrane</keyword>
<keyword evidence="2" id="KW-0472">Membrane</keyword>
<organism evidence="4 5">
    <name type="scientific">Streptococcus caledonicus</name>
    <dbReference type="NCBI Taxonomy" id="2614158"/>
    <lineage>
        <taxon>Bacteria</taxon>
        <taxon>Bacillati</taxon>
        <taxon>Bacillota</taxon>
        <taxon>Bacilli</taxon>
        <taxon>Lactobacillales</taxon>
        <taxon>Streptococcaceae</taxon>
        <taxon>Streptococcus</taxon>
    </lineage>
</organism>
<keyword evidence="3" id="KW-0732">Signal</keyword>
<feature type="transmembrane region" description="Helical" evidence="2">
    <location>
        <begin position="240"/>
        <end position="260"/>
    </location>
</feature>
<evidence type="ECO:0000256" key="2">
    <source>
        <dbReference type="SAM" id="Phobius"/>
    </source>
</evidence>